<accession>A0A381LGK1</accession>
<gene>
    <name evidence="2" type="ORF">BGT96224V2_LOCUS6154</name>
</gene>
<sequence length="366" mass="40304">MEILVHTPAPSSAKDDLRWRNCANAYMEFTPVSRRRIAAHECLASVFSSPDISRIPATQQSHDSPKLVGATPRRFGQGLESNSPLIPEPQIDSECKLCSNSLELGEAPQATSGNAFSGPASIDSRRSRGASQTLTPPRRLRQGNLSVQPKTPLSANKRLDAMRRRQHFSRTTAFKAPTSATKPTHLHEACSGFLVSATDPIPSTCSHRTNQAHWLQMLEIRAPAPTTGNLQLTPELLTTPALRDLMQLSDSSRYFDADVQTRALEPLERGYWQVDCRDWHPTRQARCWQSLATFIARDRLAGWGVAGVRDVAWTTIRIYCWGALVAPIYLLLSQASEGDIHAAGTCWIGGDGSTVVRMNATPIQMP</sequence>
<organism evidence="2">
    <name type="scientific">Blumeria graminis f. sp. tritici 96224</name>
    <dbReference type="NCBI Taxonomy" id="1268274"/>
    <lineage>
        <taxon>Eukaryota</taxon>
        <taxon>Fungi</taxon>
        <taxon>Dikarya</taxon>
        <taxon>Ascomycota</taxon>
        <taxon>Pezizomycotina</taxon>
        <taxon>Leotiomycetes</taxon>
        <taxon>Erysiphales</taxon>
        <taxon>Erysiphaceae</taxon>
        <taxon>Blumeria</taxon>
    </lineage>
</organism>
<protein>
    <submittedName>
        <fullName evidence="2">Bgt-3648</fullName>
    </submittedName>
</protein>
<feature type="compositionally biased region" description="Polar residues" evidence="1">
    <location>
        <begin position="143"/>
        <end position="152"/>
    </location>
</feature>
<evidence type="ECO:0000313" key="2">
    <source>
        <dbReference type="EMBL" id="SUZ12998.1"/>
    </source>
</evidence>
<dbReference type="AlphaFoldDB" id="A0A381LGK1"/>
<reference evidence="2" key="1">
    <citation type="submission" date="2018-07" db="EMBL/GenBank/DDBJ databases">
        <authorList>
            <person name="Quirk P.G."/>
            <person name="Krulwich T.A."/>
        </authorList>
    </citation>
    <scope>NUCLEOTIDE SEQUENCE</scope>
    <source>
        <strain evidence="2">96224</strain>
    </source>
</reference>
<dbReference type="EMBL" id="UIGY01000209">
    <property type="protein sequence ID" value="SUZ12998.1"/>
    <property type="molecule type" value="Genomic_DNA"/>
</dbReference>
<proteinExistence type="predicted"/>
<name>A0A381LGK1_BLUGR</name>
<evidence type="ECO:0000256" key="1">
    <source>
        <dbReference type="SAM" id="MobiDB-lite"/>
    </source>
</evidence>
<feature type="non-terminal residue" evidence="2">
    <location>
        <position position="366"/>
    </location>
</feature>
<feature type="region of interest" description="Disordered" evidence="1">
    <location>
        <begin position="108"/>
        <end position="152"/>
    </location>
</feature>
<dbReference type="OrthoDB" id="5395975at2759"/>